<evidence type="ECO:0000313" key="2">
    <source>
        <dbReference type="Proteomes" id="UP000000851"/>
    </source>
</evidence>
<dbReference type="RefSeq" id="WP_012787062.1">
    <property type="nucleotide sequence ID" value="NC_013131.1"/>
</dbReference>
<keyword evidence="2" id="KW-1185">Reference proteome</keyword>
<dbReference type="HOGENOM" id="CLU_1466365_0_0_11"/>
<dbReference type="EMBL" id="CP001700">
    <property type="protein sequence ID" value="ACU71769.1"/>
    <property type="molecule type" value="Genomic_DNA"/>
</dbReference>
<evidence type="ECO:0000313" key="1">
    <source>
        <dbReference type="EMBL" id="ACU71769.1"/>
    </source>
</evidence>
<gene>
    <name evidence="1" type="ordered locus">Caci_2860</name>
</gene>
<dbReference type="InterPro" id="IPR038765">
    <property type="entry name" value="Papain-like_cys_pep_sf"/>
</dbReference>
<proteinExistence type="predicted"/>
<dbReference type="InParanoid" id="C7Q194"/>
<dbReference type="eggNOG" id="COG3863">
    <property type="taxonomic scope" value="Bacteria"/>
</dbReference>
<reference evidence="1 2" key="1">
    <citation type="journal article" date="2009" name="Stand. Genomic Sci.">
        <title>Complete genome sequence of Catenulispora acidiphila type strain (ID 139908).</title>
        <authorList>
            <person name="Copeland A."/>
            <person name="Lapidus A."/>
            <person name="Glavina Del Rio T."/>
            <person name="Nolan M."/>
            <person name="Lucas S."/>
            <person name="Chen F."/>
            <person name="Tice H."/>
            <person name="Cheng J.F."/>
            <person name="Bruce D."/>
            <person name="Goodwin L."/>
            <person name="Pitluck S."/>
            <person name="Mikhailova N."/>
            <person name="Pati A."/>
            <person name="Ivanova N."/>
            <person name="Mavromatis K."/>
            <person name="Chen A."/>
            <person name="Palaniappan K."/>
            <person name="Chain P."/>
            <person name="Land M."/>
            <person name="Hauser L."/>
            <person name="Chang Y.J."/>
            <person name="Jeffries C.D."/>
            <person name="Chertkov O."/>
            <person name="Brettin T."/>
            <person name="Detter J.C."/>
            <person name="Han C."/>
            <person name="Ali Z."/>
            <person name="Tindall B.J."/>
            <person name="Goker M."/>
            <person name="Bristow J."/>
            <person name="Eisen J.A."/>
            <person name="Markowitz V."/>
            <person name="Hugenholtz P."/>
            <person name="Kyrpides N.C."/>
            <person name="Klenk H.P."/>
        </authorList>
    </citation>
    <scope>NUCLEOTIDE SEQUENCE [LARGE SCALE GENOMIC DNA]</scope>
    <source>
        <strain evidence="2">DSM 44928 / JCM 14897 / NBRC 102108 / NRRL B-24433 / ID139908</strain>
    </source>
</reference>
<dbReference type="OrthoDB" id="3851563at2"/>
<dbReference type="STRING" id="479433.Caci_2860"/>
<protein>
    <submittedName>
        <fullName evidence="1">Uncharacterized protein</fullName>
    </submittedName>
</protein>
<name>C7Q194_CATAD</name>
<dbReference type="SUPFAM" id="SSF54001">
    <property type="entry name" value="Cysteine proteinases"/>
    <property type="match status" value="1"/>
</dbReference>
<dbReference type="Gene3D" id="3.90.1720.10">
    <property type="entry name" value="endopeptidase domain like (from Nostoc punctiforme)"/>
    <property type="match status" value="1"/>
</dbReference>
<accession>C7Q194</accession>
<dbReference type="KEGG" id="cai:Caci_2860"/>
<organism evidence="1 2">
    <name type="scientific">Catenulispora acidiphila (strain DSM 44928 / JCM 14897 / NBRC 102108 / NRRL B-24433 / ID139908)</name>
    <dbReference type="NCBI Taxonomy" id="479433"/>
    <lineage>
        <taxon>Bacteria</taxon>
        <taxon>Bacillati</taxon>
        <taxon>Actinomycetota</taxon>
        <taxon>Actinomycetes</taxon>
        <taxon>Catenulisporales</taxon>
        <taxon>Catenulisporaceae</taxon>
        <taxon>Catenulispora</taxon>
    </lineage>
</organism>
<sequence length="175" mass="19324">MAPSETVFRRGLPPVGVYGCVKTGGFVPFMIRALTKSWADHVFISIGDGQIVEAEPGGVRIRDVSEYAGCRIEYNTAEPMTDMQRAAVAEYASSKRGEPYAWTADAVDGLRCLGLRWRILAWFERARRSVMCSELAVQAGQYAGLDWSCGQGDPSCVTPAMLARRLDAQTWRHSE</sequence>
<dbReference type="Proteomes" id="UP000000851">
    <property type="component" value="Chromosome"/>
</dbReference>
<dbReference type="AlphaFoldDB" id="C7Q194"/>